<dbReference type="GO" id="GO:0000226">
    <property type="term" value="P:microtubule cytoskeleton organization"/>
    <property type="evidence" value="ECO:0000318"/>
    <property type="project" value="GO_Central"/>
</dbReference>
<keyword evidence="5" id="KW-1185">Reference proteome</keyword>
<evidence type="ECO:0000256" key="3">
    <source>
        <dbReference type="ARBA" id="ARBA00022840"/>
    </source>
</evidence>
<dbReference type="GO" id="GO:0015631">
    <property type="term" value="F:tubulin binding"/>
    <property type="evidence" value="ECO:0000318"/>
    <property type="project" value="GO_Central"/>
</dbReference>
<dbReference type="STRING" id="7719.ENSCINP00000031792"/>
<accession>H2XQ58</accession>
<dbReference type="Pfam" id="PF03133">
    <property type="entry name" value="TTL"/>
    <property type="match status" value="1"/>
</dbReference>
<dbReference type="InterPro" id="IPR004344">
    <property type="entry name" value="TTL/TTLL_fam"/>
</dbReference>
<keyword evidence="3" id="KW-0067">ATP-binding</keyword>
<dbReference type="GeneTree" id="ENSGT00940000156689"/>
<dbReference type="SUPFAM" id="SSF56059">
    <property type="entry name" value="Glutathione synthetase ATP-binding domain-like"/>
    <property type="match status" value="1"/>
</dbReference>
<dbReference type="Ensembl" id="ENSCINT00000030344.1">
    <property type="protein sequence ID" value="ENSCINP00000031792.1"/>
    <property type="gene ID" value="ENSCING00000022854.1"/>
</dbReference>
<proteinExistence type="predicted"/>
<dbReference type="GO" id="GO:0005524">
    <property type="term" value="F:ATP binding"/>
    <property type="evidence" value="ECO:0007669"/>
    <property type="project" value="UniProtKB-KW"/>
</dbReference>
<evidence type="ECO:0000256" key="2">
    <source>
        <dbReference type="ARBA" id="ARBA00022741"/>
    </source>
</evidence>
<dbReference type="AlphaFoldDB" id="H2XQ58"/>
<protein>
    <submittedName>
        <fullName evidence="4">Tubulin polyglutamylase TTLL11-like</fullName>
    </submittedName>
</protein>
<reference evidence="4" key="2">
    <citation type="submission" date="2025-08" db="UniProtKB">
        <authorList>
            <consortium name="Ensembl"/>
        </authorList>
    </citation>
    <scope>IDENTIFICATION</scope>
</reference>
<organism evidence="4 5">
    <name type="scientific">Ciona intestinalis</name>
    <name type="common">Transparent sea squirt</name>
    <name type="synonym">Ascidia intestinalis</name>
    <dbReference type="NCBI Taxonomy" id="7719"/>
    <lineage>
        <taxon>Eukaryota</taxon>
        <taxon>Metazoa</taxon>
        <taxon>Chordata</taxon>
        <taxon>Tunicata</taxon>
        <taxon>Ascidiacea</taxon>
        <taxon>Phlebobranchia</taxon>
        <taxon>Cionidae</taxon>
        <taxon>Ciona</taxon>
    </lineage>
</organism>
<dbReference type="GO" id="GO:0070740">
    <property type="term" value="F:tubulin-glutamic acid ligase activity"/>
    <property type="evidence" value="ECO:0000318"/>
    <property type="project" value="GO_Central"/>
</dbReference>
<reference evidence="5" key="1">
    <citation type="journal article" date="2002" name="Science">
        <title>The draft genome of Ciona intestinalis: insights into chordate and vertebrate origins.</title>
        <authorList>
            <person name="Dehal P."/>
            <person name="Satou Y."/>
            <person name="Campbell R.K."/>
            <person name="Chapman J."/>
            <person name="Degnan B."/>
            <person name="De Tomaso A."/>
            <person name="Davidson B."/>
            <person name="Di Gregorio A."/>
            <person name="Gelpke M."/>
            <person name="Goodstein D.M."/>
            <person name="Harafuji N."/>
            <person name="Hastings K.E."/>
            <person name="Ho I."/>
            <person name="Hotta K."/>
            <person name="Huang W."/>
            <person name="Kawashima T."/>
            <person name="Lemaire P."/>
            <person name="Martinez D."/>
            <person name="Meinertzhagen I.A."/>
            <person name="Necula S."/>
            <person name="Nonaka M."/>
            <person name="Putnam N."/>
            <person name="Rash S."/>
            <person name="Saiga H."/>
            <person name="Satake M."/>
            <person name="Terry A."/>
            <person name="Yamada L."/>
            <person name="Wang H.G."/>
            <person name="Awazu S."/>
            <person name="Azumi K."/>
            <person name="Boore J."/>
            <person name="Branno M."/>
            <person name="Chin-Bow S."/>
            <person name="DeSantis R."/>
            <person name="Doyle S."/>
            <person name="Francino P."/>
            <person name="Keys D.N."/>
            <person name="Haga S."/>
            <person name="Hayashi H."/>
            <person name="Hino K."/>
            <person name="Imai K.S."/>
            <person name="Inaba K."/>
            <person name="Kano S."/>
            <person name="Kobayashi K."/>
            <person name="Kobayashi M."/>
            <person name="Lee B.I."/>
            <person name="Makabe K.W."/>
            <person name="Manohar C."/>
            <person name="Matassi G."/>
            <person name="Medina M."/>
            <person name="Mochizuki Y."/>
            <person name="Mount S."/>
            <person name="Morishita T."/>
            <person name="Miura S."/>
            <person name="Nakayama A."/>
            <person name="Nishizaka S."/>
            <person name="Nomoto H."/>
            <person name="Ohta F."/>
            <person name="Oishi K."/>
            <person name="Rigoutsos I."/>
            <person name="Sano M."/>
            <person name="Sasaki A."/>
            <person name="Sasakura Y."/>
            <person name="Shoguchi E."/>
            <person name="Shin-i T."/>
            <person name="Spagnuolo A."/>
            <person name="Stainier D."/>
            <person name="Suzuki M.M."/>
            <person name="Tassy O."/>
            <person name="Takatori N."/>
            <person name="Tokuoka M."/>
            <person name="Yagi K."/>
            <person name="Yoshizaki F."/>
            <person name="Wada S."/>
            <person name="Zhang C."/>
            <person name="Hyatt P.D."/>
            <person name="Larimer F."/>
            <person name="Detter C."/>
            <person name="Doggett N."/>
            <person name="Glavina T."/>
            <person name="Hawkins T."/>
            <person name="Richardson P."/>
            <person name="Lucas S."/>
            <person name="Kohara Y."/>
            <person name="Levine M."/>
            <person name="Satoh N."/>
            <person name="Rokhsar D.S."/>
        </authorList>
    </citation>
    <scope>NUCLEOTIDE SEQUENCE [LARGE SCALE GENOMIC DNA]</scope>
</reference>
<evidence type="ECO:0000313" key="5">
    <source>
        <dbReference type="Proteomes" id="UP000008144"/>
    </source>
</evidence>
<dbReference type="PANTHER" id="PTHR12241">
    <property type="entry name" value="TUBULIN POLYGLUTAMYLASE"/>
    <property type="match status" value="1"/>
</dbReference>
<name>H2XQ58_CIOIN</name>
<dbReference type="Gene3D" id="3.30.470.20">
    <property type="entry name" value="ATP-grasp fold, B domain"/>
    <property type="match status" value="1"/>
</dbReference>
<gene>
    <name evidence="4" type="primary">LOC104266305</name>
</gene>
<dbReference type="PANTHER" id="PTHR12241:SF154">
    <property type="entry name" value="TUBULIN POLYGLUTAMYLASE TTLL11"/>
    <property type="match status" value="1"/>
</dbReference>
<sequence length="281" mass="32369">CNFKWRKYNKFQLQNLAVVNRIPGFDNIALKVNTLLALRTAEELNPKLKEYYPETWMFPMEKEKFVSDTATDTEDDFYLWKPDKGTGGVGIDMFNKNQHEKVGYLSESAVVQRYAPDPYLIDGKKVDLRIYCLVSHLDPTEIYFIDGGLVKCCTADYEEPTQEKDWDPYSHITNINLNQNSPNMDFGEEGTLRKYECLIKLLKSEGHNTEEVHNDIIQLTVDVILATIPQLLVWRDTVAVPPNLRKPNFPRCFQVVGFDIMLTSDLKPLLLEMNSAPVFCS</sequence>
<evidence type="ECO:0000256" key="1">
    <source>
        <dbReference type="ARBA" id="ARBA00022598"/>
    </source>
</evidence>
<dbReference type="Proteomes" id="UP000008144">
    <property type="component" value="Unassembled WGS sequence"/>
</dbReference>
<dbReference type="InParanoid" id="H2XQ58"/>
<dbReference type="GO" id="GO:0036064">
    <property type="term" value="C:ciliary basal body"/>
    <property type="evidence" value="ECO:0000318"/>
    <property type="project" value="GO_Central"/>
</dbReference>
<keyword evidence="1" id="KW-0436">Ligase</keyword>
<dbReference type="PROSITE" id="PS51221">
    <property type="entry name" value="TTL"/>
    <property type="match status" value="1"/>
</dbReference>
<dbReference type="OMA" id="HEQEGCL"/>
<evidence type="ECO:0000313" key="4">
    <source>
        <dbReference type="Ensembl" id="ENSCINP00000031792.1"/>
    </source>
</evidence>
<keyword evidence="2" id="KW-0547">Nucleotide-binding</keyword>
<dbReference type="HOGENOM" id="CLU_010131_1_3_1"/>
<reference evidence="4" key="3">
    <citation type="submission" date="2025-09" db="UniProtKB">
        <authorList>
            <consortium name="Ensembl"/>
        </authorList>
    </citation>
    <scope>IDENTIFICATION</scope>
</reference>